<dbReference type="PANTHER" id="PTHR10566">
    <property type="entry name" value="CHAPERONE-ACTIVITY OF BC1 COMPLEX CABC1 -RELATED"/>
    <property type="match status" value="1"/>
</dbReference>
<dbReference type="EMBL" id="VTPS01000001">
    <property type="protein sequence ID" value="TZE83508.1"/>
    <property type="molecule type" value="Genomic_DNA"/>
</dbReference>
<keyword evidence="2" id="KW-0472">Membrane</keyword>
<organism evidence="4 5">
    <name type="scientific">Calorimonas adulescens</name>
    <dbReference type="NCBI Taxonomy" id="2606906"/>
    <lineage>
        <taxon>Bacteria</taxon>
        <taxon>Bacillati</taxon>
        <taxon>Bacillota</taxon>
        <taxon>Clostridia</taxon>
        <taxon>Thermoanaerobacterales</taxon>
        <taxon>Thermoanaerobacteraceae</taxon>
        <taxon>Calorimonas</taxon>
    </lineage>
</organism>
<gene>
    <name evidence="4" type="ORF">FWJ32_01085</name>
</gene>
<sequence length="550" mass="63724">MDIFKIHVKKRNLLRLSKIVDTFVKYGIYEIADRITYRMLPRNRAIEKIPFENRVRQCFQELGPTFIKFGQILSTRTDIIPERLAYELSHLQDDVEPFETAKAYQIFEDEIGQPLSDVFVKFDPVPIASASIGQAYSAVLKNGSEVIVKIQRPGIEDTIESDLDILFEIARFLDKRDEEGSVSYTEVIEEISRSIMGELNYLQEGRNTEKFKELYKDDPSVYIPRIYWDYTSKKVLTMERVNGIPVREIEKIKGAGYNIRKIAELGAFTFMKQVFLFGYFHGDPHPSNIFVQSDERIALIDFGVVGHLDRHLMKFVRTLFMSFIRQDVDMVIDGLGELHALDSDTDYIGLSRELGAMFNELYLNPLENVQLEEILHRFMNIIYKFHVRLPADFTLLVKALITIEGVGRQLDPEFKLSEAASQFLLQNLSDIYDYRSMIKEGFDNVKNSVWNTVRIPNQLSKILKKLENNDMDLKIKFVETQKIRNDINYASNKLSLSVLVAAMSISSAMFMQIDIKPYIFGMPFIGFLTFTITAILGFWLLFSTIFHRPR</sequence>
<dbReference type="CDD" id="cd05121">
    <property type="entry name" value="ABC1_ADCK3-like"/>
    <property type="match status" value="1"/>
</dbReference>
<evidence type="ECO:0000313" key="4">
    <source>
        <dbReference type="EMBL" id="TZE83508.1"/>
    </source>
</evidence>
<accession>A0A5D8QJN9</accession>
<dbReference type="Pfam" id="PF03109">
    <property type="entry name" value="ABC1"/>
    <property type="match status" value="1"/>
</dbReference>
<keyword evidence="2" id="KW-0812">Transmembrane</keyword>
<proteinExistence type="inferred from homology"/>
<dbReference type="InterPro" id="IPR004147">
    <property type="entry name" value="ABC1_dom"/>
</dbReference>
<name>A0A5D8QJN9_9THEO</name>
<dbReference type="InterPro" id="IPR050154">
    <property type="entry name" value="UbiB_kinase"/>
</dbReference>
<feature type="domain" description="ABC1 atypical kinase-like" evidence="3">
    <location>
        <begin position="91"/>
        <end position="331"/>
    </location>
</feature>
<comment type="similarity">
    <text evidence="1">Belongs to the protein kinase superfamily. ADCK protein kinase family.</text>
</comment>
<dbReference type="RefSeq" id="WP_149544126.1">
    <property type="nucleotide sequence ID" value="NZ_VTPS01000001.1"/>
</dbReference>
<keyword evidence="2" id="KW-1133">Transmembrane helix</keyword>
<dbReference type="InterPro" id="IPR011009">
    <property type="entry name" value="Kinase-like_dom_sf"/>
</dbReference>
<evidence type="ECO:0000256" key="2">
    <source>
        <dbReference type="SAM" id="Phobius"/>
    </source>
</evidence>
<comment type="caution">
    <text evidence="4">The sequence shown here is derived from an EMBL/GenBank/DDBJ whole genome shotgun (WGS) entry which is preliminary data.</text>
</comment>
<dbReference type="Gene3D" id="1.10.510.10">
    <property type="entry name" value="Transferase(Phosphotransferase) domain 1"/>
    <property type="match status" value="1"/>
</dbReference>
<feature type="transmembrane region" description="Helical" evidence="2">
    <location>
        <begin position="519"/>
        <end position="542"/>
    </location>
</feature>
<evidence type="ECO:0000256" key="1">
    <source>
        <dbReference type="ARBA" id="ARBA00009670"/>
    </source>
</evidence>
<evidence type="ECO:0000313" key="5">
    <source>
        <dbReference type="Proteomes" id="UP000322976"/>
    </source>
</evidence>
<keyword evidence="5" id="KW-1185">Reference proteome</keyword>
<reference evidence="4 5" key="1">
    <citation type="submission" date="2019-08" db="EMBL/GenBank/DDBJ databases">
        <title>Calorimonas adulescens gen. nov., sp. nov., an anaerobic thermophilic bacterium from Sakhalin hot spring.</title>
        <authorList>
            <person name="Khomyakova M.A."/>
            <person name="Merkel A.Y."/>
            <person name="Novikov A."/>
            <person name="Bonch-Osmolovskaya E.A."/>
            <person name="Slobodkin A.I."/>
        </authorList>
    </citation>
    <scope>NUCLEOTIDE SEQUENCE [LARGE SCALE GENOMIC DNA]</scope>
    <source>
        <strain evidence="4 5">A05MB</strain>
    </source>
</reference>
<protein>
    <recommendedName>
        <fullName evidence="3">ABC1 atypical kinase-like domain-containing protein</fullName>
    </recommendedName>
</protein>
<dbReference type="PANTHER" id="PTHR10566:SF113">
    <property type="entry name" value="PROTEIN ACTIVITY OF BC1 COMPLEX KINASE 7, CHLOROPLASTIC"/>
    <property type="match status" value="1"/>
</dbReference>
<evidence type="ECO:0000259" key="3">
    <source>
        <dbReference type="Pfam" id="PF03109"/>
    </source>
</evidence>
<dbReference type="SUPFAM" id="SSF56112">
    <property type="entry name" value="Protein kinase-like (PK-like)"/>
    <property type="match status" value="1"/>
</dbReference>
<dbReference type="Proteomes" id="UP000322976">
    <property type="component" value="Unassembled WGS sequence"/>
</dbReference>
<dbReference type="AlphaFoldDB" id="A0A5D8QJN9"/>